<protein>
    <recommendedName>
        <fullName evidence="3">C2H2-type domain-containing protein</fullName>
    </recommendedName>
</protein>
<evidence type="ECO:0000259" key="3">
    <source>
        <dbReference type="PROSITE" id="PS50157"/>
    </source>
</evidence>
<keyword evidence="1" id="KW-0863">Zinc-finger</keyword>
<feature type="compositionally biased region" description="Acidic residues" evidence="2">
    <location>
        <begin position="756"/>
        <end position="767"/>
    </location>
</feature>
<dbReference type="PROSITE" id="PS50157">
    <property type="entry name" value="ZINC_FINGER_C2H2_2"/>
    <property type="match status" value="1"/>
</dbReference>
<feature type="compositionally biased region" description="Basic and acidic residues" evidence="2">
    <location>
        <begin position="313"/>
        <end position="324"/>
    </location>
</feature>
<feature type="compositionally biased region" description="Acidic residues" evidence="2">
    <location>
        <begin position="677"/>
        <end position="690"/>
    </location>
</feature>
<feature type="region of interest" description="Disordered" evidence="2">
    <location>
        <begin position="300"/>
        <end position="387"/>
    </location>
</feature>
<dbReference type="PROSITE" id="PS00028">
    <property type="entry name" value="ZINC_FINGER_C2H2_1"/>
    <property type="match status" value="2"/>
</dbReference>
<feature type="compositionally biased region" description="Polar residues" evidence="2">
    <location>
        <begin position="773"/>
        <end position="783"/>
    </location>
</feature>
<comment type="caution">
    <text evidence="4">The sequence shown here is derived from an EMBL/GenBank/DDBJ whole genome shotgun (WGS) entry which is preliminary data.</text>
</comment>
<accession>A0ABP1RB20</accession>
<feature type="domain" description="C2H2-type" evidence="3">
    <location>
        <begin position="426"/>
        <end position="454"/>
    </location>
</feature>
<reference evidence="4 5" key="1">
    <citation type="submission" date="2024-08" db="EMBL/GenBank/DDBJ databases">
        <authorList>
            <person name="Cucini C."/>
            <person name="Frati F."/>
        </authorList>
    </citation>
    <scope>NUCLEOTIDE SEQUENCE [LARGE SCALE GENOMIC DNA]</scope>
</reference>
<dbReference type="Gene3D" id="3.30.160.60">
    <property type="entry name" value="Classic Zinc Finger"/>
    <property type="match status" value="1"/>
</dbReference>
<feature type="compositionally biased region" description="Pro residues" evidence="2">
    <location>
        <begin position="374"/>
        <end position="386"/>
    </location>
</feature>
<evidence type="ECO:0000256" key="2">
    <source>
        <dbReference type="SAM" id="MobiDB-lite"/>
    </source>
</evidence>
<evidence type="ECO:0000313" key="5">
    <source>
        <dbReference type="Proteomes" id="UP001642540"/>
    </source>
</evidence>
<dbReference type="InterPro" id="IPR040436">
    <property type="entry name" value="Disconnected-like"/>
</dbReference>
<dbReference type="PANTHER" id="PTHR15021:SF0">
    <property type="entry name" value="DISCO-RELATED, ISOFORM A-RELATED"/>
    <property type="match status" value="1"/>
</dbReference>
<dbReference type="EMBL" id="CAXLJM020000068">
    <property type="protein sequence ID" value="CAL8124280.1"/>
    <property type="molecule type" value="Genomic_DNA"/>
</dbReference>
<organism evidence="4 5">
    <name type="scientific">Orchesella dallaii</name>
    <dbReference type="NCBI Taxonomy" id="48710"/>
    <lineage>
        <taxon>Eukaryota</taxon>
        <taxon>Metazoa</taxon>
        <taxon>Ecdysozoa</taxon>
        <taxon>Arthropoda</taxon>
        <taxon>Hexapoda</taxon>
        <taxon>Collembola</taxon>
        <taxon>Entomobryomorpha</taxon>
        <taxon>Entomobryoidea</taxon>
        <taxon>Orchesellidae</taxon>
        <taxon>Orchesellinae</taxon>
        <taxon>Orchesella</taxon>
    </lineage>
</organism>
<feature type="region of interest" description="Disordered" evidence="2">
    <location>
        <begin position="215"/>
        <end position="247"/>
    </location>
</feature>
<feature type="compositionally biased region" description="Low complexity" evidence="2">
    <location>
        <begin position="354"/>
        <end position="373"/>
    </location>
</feature>
<keyword evidence="1" id="KW-0479">Metal-binding</keyword>
<proteinExistence type="predicted"/>
<gene>
    <name evidence="4" type="ORF">ODALV1_LOCUS20545</name>
</gene>
<keyword evidence="5" id="KW-1185">Reference proteome</keyword>
<keyword evidence="1" id="KW-0862">Zinc</keyword>
<name>A0ABP1RB20_9HEXA</name>
<dbReference type="SMART" id="SM00355">
    <property type="entry name" value="ZnF_C2H2"/>
    <property type="match status" value="4"/>
</dbReference>
<dbReference type="Proteomes" id="UP001642540">
    <property type="component" value="Unassembled WGS sequence"/>
</dbReference>
<evidence type="ECO:0000313" key="4">
    <source>
        <dbReference type="EMBL" id="CAL8124280.1"/>
    </source>
</evidence>
<sequence length="929" mass="103114">MDLKLRCSASGCECPNFGAAPSKETLRICDGCSHSWMTHLLEKLLTSRDDALSIFDVCSLALYGTHALPIRIKIVMERLLSTLQPEEVDKILRSFGWGVADLARGYMVQDPRSSTSTQSQSPPPPSSLFPHLNNNIAVMTRWTIIPRDEELLILQQFLRFPATRTLSFSLLRDEFPMNLNGMNSTLSMPTNFPPAPTPLKFNGLFGLGMNLIPGLGITPPPPPQNPPVKREVVSPPQNPQSRDQLSRELEYKKRKDNAALNLCSTDNHKNNGYEKHDRVVDLSCANNSIDKKLFNHANMITHDRSHVQNPSPKPKERAYEERKVSKQVHSNQVRKQPWEGRSRSPHHHHHGHHLNVSQQQPLPPSSSSSHNHLVPPPPPPPPPPPVNMAAAVAASAAAAVNAAAVSAQQLVNPVTVNFIPIGKRRVQCAVCLKTFCDKGALKIHFSAVHLREMHKCTVSGCNMMFSSRRSRNRHSANPNPKLHSPHLRRKISPHDGRTAQPLLLNNPMLYGHAAAAMAAMGRIPPGGGNPNNPFNNGFDRAIGKNTRKSGESGNSEQGARVKKEKGPTSNASDSEPEFPVPITMMMNSDDEDDSYMIHNGGSDDEEDDGTGIHIPDHMMMVMPPKNNKDQDSDSFSSTNEELNEKQVLSPEASVGRKEGSRKRKLTNPVRLPSVPDDSNDDFCCYDDGTEANEHNETSPNNNVVGSPPMLLSSNRSASRTPELLPAVEETNEENDKKDNKQLEYNLRKKSHASMQEFDDEEMAEYEEEGGRSGASSPANSTSPIPIDRENPRRCLACAKTFQNHFGVKVHYQNVHLKLMHKCTVDGCNASFPSKRSRDRHSANYNLHRKLLSTSSDNEEEPIGSTYPSSINSDKLHCSDNLETTHNHTNQVKTQCSSYHASTLSFWLWWYICCIFRLTAAADDGAEASW</sequence>
<feature type="region of interest" description="Disordered" evidence="2">
    <location>
        <begin position="467"/>
        <end position="502"/>
    </location>
</feature>
<feature type="region of interest" description="Disordered" evidence="2">
    <location>
        <begin position="524"/>
        <end position="788"/>
    </location>
</feature>
<feature type="compositionally biased region" description="Basic residues" evidence="2">
    <location>
        <begin position="343"/>
        <end position="353"/>
    </location>
</feature>
<dbReference type="InterPro" id="IPR013087">
    <property type="entry name" value="Znf_C2H2_type"/>
</dbReference>
<dbReference type="PANTHER" id="PTHR15021">
    <property type="entry name" value="DISCONNECTED-RELATED"/>
    <property type="match status" value="1"/>
</dbReference>
<evidence type="ECO:0000256" key="1">
    <source>
        <dbReference type="PROSITE-ProRule" id="PRU00042"/>
    </source>
</evidence>